<proteinExistence type="predicted"/>
<dbReference type="STRING" id="1331007.AALB_4298"/>
<dbReference type="RefSeq" id="WP_016403985.1">
    <property type="nucleotide sequence ID" value="NZ_BARX01000048.1"/>
</dbReference>
<dbReference type="EMBL" id="BARX01000048">
    <property type="protein sequence ID" value="GAD04218.1"/>
    <property type="molecule type" value="Genomic_DNA"/>
</dbReference>
<dbReference type="AlphaFoldDB" id="R9PSF6"/>
<sequence length="379" mass="43905">MTTSKNALTNNFSYLLHSNINHSEITLNASSPFHNPLFLQALEQQACVGANSGWQPHHIELPDHQLLFPSYLKSHSYGEYVFDWAWADAYQRYGLQYYPKLVTMQPFTPIGGQKHFGNALTDSAVSQLTDSVVDICQQQSLSSWHCNFIEQSFAEQLQSNGMMTRHGVQFEWHNQGYASFEDYVSRFTSRKRKTTNKERRVAISSVDEIVWRTGEDIDYQALEAFYLCYQTTYMKRGQKGYLSFGFFQQLAKQMGDNMLLVTAEKDQKIVASALFFFNQDNLYGRYWGCLQELDMLHFELCFYQGIEFAIAKGMQRFNPGTQGEHKLYRGFEPVTTYSSHYVARSDFSAAIKDFCLEEQRQIAQYAEQCKKLLPYKIQA</sequence>
<dbReference type="SUPFAM" id="SSF55729">
    <property type="entry name" value="Acyl-CoA N-acyltransferases (Nat)"/>
    <property type="match status" value="1"/>
</dbReference>
<dbReference type="PANTHER" id="PTHR47017">
    <property type="entry name" value="ACYL-COA"/>
    <property type="match status" value="1"/>
</dbReference>
<dbReference type="Proteomes" id="UP000014461">
    <property type="component" value="Unassembled WGS sequence"/>
</dbReference>
<gene>
    <name evidence="1" type="ORF">AALB_4298</name>
</gene>
<dbReference type="InterPro" id="IPR007434">
    <property type="entry name" value="FemAB-like"/>
</dbReference>
<dbReference type="Gene3D" id="3.40.630.30">
    <property type="match status" value="1"/>
</dbReference>
<protein>
    <submittedName>
        <fullName evidence="1">COGs COG3146</fullName>
    </submittedName>
</protein>
<evidence type="ECO:0000313" key="1">
    <source>
        <dbReference type="EMBL" id="GAD04218.1"/>
    </source>
</evidence>
<evidence type="ECO:0000313" key="2">
    <source>
        <dbReference type="Proteomes" id="UP000014461"/>
    </source>
</evidence>
<comment type="caution">
    <text evidence="1">The sequence shown here is derived from an EMBL/GenBank/DDBJ whole genome shotgun (WGS) entry which is preliminary data.</text>
</comment>
<keyword evidence="2" id="KW-1185">Reference proteome</keyword>
<organism evidence="1 2">
    <name type="scientific">Agarivorans albus MKT 106</name>
    <dbReference type="NCBI Taxonomy" id="1331007"/>
    <lineage>
        <taxon>Bacteria</taxon>
        <taxon>Pseudomonadati</taxon>
        <taxon>Pseudomonadota</taxon>
        <taxon>Gammaproteobacteria</taxon>
        <taxon>Alteromonadales</taxon>
        <taxon>Alteromonadaceae</taxon>
        <taxon>Agarivorans</taxon>
    </lineage>
</organism>
<dbReference type="PANTHER" id="PTHR47017:SF1">
    <property type="entry name" value="ACYL-COA"/>
    <property type="match status" value="1"/>
</dbReference>
<accession>R9PSF6</accession>
<dbReference type="InterPro" id="IPR016181">
    <property type="entry name" value="Acyl_CoA_acyltransferase"/>
</dbReference>
<name>R9PSF6_AGAAL</name>
<dbReference type="Pfam" id="PF04339">
    <property type="entry name" value="FemAB_like"/>
    <property type="match status" value="1"/>
</dbReference>
<reference evidence="1" key="1">
    <citation type="journal article" date="2013" name="Genome Announc.">
        <title>Draft Genome Sequence of Agarivorans albus Strain MKT 106T, an Agarolytic Marine Bacterium.</title>
        <authorList>
            <person name="Yasuike M."/>
            <person name="Nakamura Y."/>
            <person name="Kai W."/>
            <person name="Fujiwara A."/>
            <person name="Fukui Y."/>
            <person name="Satomi M."/>
            <person name="Sano M."/>
        </authorList>
    </citation>
    <scope>NUCLEOTIDE SEQUENCE [LARGE SCALE GENOMIC DNA]</scope>
</reference>